<dbReference type="EMBL" id="CAEZVN010000042">
    <property type="protein sequence ID" value="CAB4631876.1"/>
    <property type="molecule type" value="Genomic_DNA"/>
</dbReference>
<dbReference type="AlphaFoldDB" id="A0A6J6J4Z4"/>
<protein>
    <submittedName>
        <fullName evidence="6">Unannotated protein</fullName>
    </submittedName>
</protein>
<dbReference type="Pfam" id="PF01553">
    <property type="entry name" value="Acyltransferase"/>
    <property type="match status" value="1"/>
</dbReference>
<name>A0A6J6J4Z4_9ZZZZ</name>
<evidence type="ECO:0000256" key="4">
    <source>
        <dbReference type="SAM" id="Phobius"/>
    </source>
</evidence>
<proteinExistence type="predicted"/>
<organism evidence="6">
    <name type="scientific">freshwater metagenome</name>
    <dbReference type="NCBI Taxonomy" id="449393"/>
    <lineage>
        <taxon>unclassified sequences</taxon>
        <taxon>metagenomes</taxon>
        <taxon>ecological metagenomes</taxon>
    </lineage>
</organism>
<dbReference type="CDD" id="cd07989">
    <property type="entry name" value="LPLAT_AGPAT-like"/>
    <property type="match status" value="1"/>
</dbReference>
<dbReference type="GO" id="GO:0006654">
    <property type="term" value="P:phosphatidic acid biosynthetic process"/>
    <property type="evidence" value="ECO:0007669"/>
    <property type="project" value="TreeGrafter"/>
</dbReference>
<dbReference type="SUPFAM" id="SSF69593">
    <property type="entry name" value="Glycerol-3-phosphate (1)-acyltransferase"/>
    <property type="match status" value="1"/>
</dbReference>
<evidence type="ECO:0000256" key="3">
    <source>
        <dbReference type="SAM" id="MobiDB-lite"/>
    </source>
</evidence>
<evidence type="ECO:0000259" key="5">
    <source>
        <dbReference type="SMART" id="SM00563"/>
    </source>
</evidence>
<dbReference type="PANTHER" id="PTHR10434:SF55">
    <property type="entry name" value="POSSIBLE ACYLTRANSFERASE"/>
    <property type="match status" value="1"/>
</dbReference>
<keyword evidence="4" id="KW-0812">Transmembrane</keyword>
<feature type="region of interest" description="Disordered" evidence="3">
    <location>
        <begin position="241"/>
        <end position="266"/>
    </location>
</feature>
<feature type="transmembrane region" description="Helical" evidence="4">
    <location>
        <begin position="54"/>
        <end position="77"/>
    </location>
</feature>
<keyword evidence="1" id="KW-0808">Transferase</keyword>
<feature type="transmembrane region" description="Helical" evidence="4">
    <location>
        <begin position="21"/>
        <end position="42"/>
    </location>
</feature>
<gene>
    <name evidence="6" type="ORF">UFOPK2001_00575</name>
</gene>
<dbReference type="SMART" id="SM00563">
    <property type="entry name" value="PlsC"/>
    <property type="match status" value="1"/>
</dbReference>
<keyword evidence="4" id="KW-0472">Membrane</keyword>
<dbReference type="InterPro" id="IPR002123">
    <property type="entry name" value="Plipid/glycerol_acylTrfase"/>
</dbReference>
<feature type="domain" description="Phospholipid/glycerol acyltransferase" evidence="5">
    <location>
        <begin position="55"/>
        <end position="174"/>
    </location>
</feature>
<evidence type="ECO:0000313" key="6">
    <source>
        <dbReference type="EMBL" id="CAB4631876.1"/>
    </source>
</evidence>
<sequence>MAKKTNREYLRMPKINPSERHFVLVLIASILIPLVRTLFKVVATGQEKLPKKGAYVLVSNHVTNVDALAMAYFVYVIMRRAPHFLAKGSLFKVPVVGPVLRAAGQIPIYRGGQRNDEPLRAAHSYLDAGHCISIFPEGTLTRDPDLWPMRGKTGAVRLALETNVPVFPIAHWGSEMILPQYGAKFRPGFWKPVRLVVGDEIDLSAYRGKKLTPAEVHEATELVMRTITELVAQLRGTVPPQELWDPVNHGQSQTGNFKKNDKKAKN</sequence>
<keyword evidence="2" id="KW-0012">Acyltransferase</keyword>
<accession>A0A6J6J4Z4</accession>
<reference evidence="6" key="1">
    <citation type="submission" date="2020-05" db="EMBL/GenBank/DDBJ databases">
        <authorList>
            <person name="Chiriac C."/>
            <person name="Salcher M."/>
            <person name="Ghai R."/>
            <person name="Kavagutti S V."/>
        </authorList>
    </citation>
    <scope>NUCLEOTIDE SEQUENCE</scope>
</reference>
<dbReference type="GO" id="GO:0003841">
    <property type="term" value="F:1-acylglycerol-3-phosphate O-acyltransferase activity"/>
    <property type="evidence" value="ECO:0007669"/>
    <property type="project" value="TreeGrafter"/>
</dbReference>
<evidence type="ECO:0000256" key="1">
    <source>
        <dbReference type="ARBA" id="ARBA00022679"/>
    </source>
</evidence>
<evidence type="ECO:0000256" key="2">
    <source>
        <dbReference type="ARBA" id="ARBA00023315"/>
    </source>
</evidence>
<dbReference type="PANTHER" id="PTHR10434">
    <property type="entry name" value="1-ACYL-SN-GLYCEROL-3-PHOSPHATE ACYLTRANSFERASE"/>
    <property type="match status" value="1"/>
</dbReference>
<keyword evidence="4" id="KW-1133">Transmembrane helix</keyword>
<dbReference type="GO" id="GO:0005886">
    <property type="term" value="C:plasma membrane"/>
    <property type="evidence" value="ECO:0007669"/>
    <property type="project" value="TreeGrafter"/>
</dbReference>